<dbReference type="EMBL" id="FOIJ01000005">
    <property type="protein sequence ID" value="SET89699.1"/>
    <property type="molecule type" value="Genomic_DNA"/>
</dbReference>
<dbReference type="Proteomes" id="UP000199181">
    <property type="component" value="Unassembled WGS sequence"/>
</dbReference>
<protein>
    <recommendedName>
        <fullName evidence="3">Nuclease-related domain-containing protein</fullName>
    </recommendedName>
</protein>
<proteinExistence type="predicted"/>
<gene>
    <name evidence="1" type="ORF">SAMN05443639_105211</name>
</gene>
<accession>A0A1I0I1Y3</accession>
<reference evidence="2" key="1">
    <citation type="submission" date="2016-10" db="EMBL/GenBank/DDBJ databases">
        <authorList>
            <person name="Varghese N."/>
            <person name="Submissions S."/>
        </authorList>
    </citation>
    <scope>NUCLEOTIDE SEQUENCE [LARGE SCALE GENOMIC DNA]</scope>
    <source>
        <strain evidence="2">DSM 16858</strain>
    </source>
</reference>
<evidence type="ECO:0008006" key="3">
    <source>
        <dbReference type="Google" id="ProtNLM"/>
    </source>
</evidence>
<sequence length="708" mass="79776">MNSLDRDNENLLRSSASADRPSLAAISDDLAALYAHYGLTPDSGGSRRRDFVTRHLYDRIRALLQRPEGLTSAEHHRLRAQAILRHVVDSMPLHPLFNVLEVIWDACGRLPRIAHLDEHEAWASAIAAARDYLELNPDIFSDDLDRVRMYDSRTFHVGEAALRLRQQGVQLEIANGRVLISREEGLKIANKLLSLIRQLGAVEFANALFQRLASHFNPQQMRYAIIRQVSLLNAAPPPQIPYGYLLNLCVRQVQAPPFSSIRQHDADALFRETLQLSTDLVATYDVQPYNTFEGMFQDGASILSSLQTMAIYDSTFTLTQLRPSDVTALLRGVFSWADDAQCRVRCGWSLKNAFVVIHTLVGWFSQHRGPHAFRIEQVVRAHPWIPQKEIEAILHMLAHPIGGANTGYALPTDVEQLDFGFKPLLRMRNGQLLLLDISWCSPAFYEAIAVALRKAGIKNVQENIGKAAEVLVHQLFSEHGVPTHTGKYVSRGEHGECDVVVETPSHVILLELKGKVLTRNARAGGQVSLWGDMADSLLKAQTQIGGHEVRLRREGFLDLKSDDGAVYRLNLAGREVERITLTLVDFGALHDRYFIQQYLHILLGNQFTSEDPAVREKLKGFRESSQKLREQYEALASLGASQGHNPFMNCWFMSIPQLFVLLDGVQTPDEFKKALWTTRHATTRSLDFYFEHAHMLALRRERAGQATS</sequence>
<name>A0A1I0I1Y3_9BACT</name>
<evidence type="ECO:0000313" key="1">
    <source>
        <dbReference type="EMBL" id="SET89699.1"/>
    </source>
</evidence>
<dbReference type="AlphaFoldDB" id="A0A1I0I1Y3"/>
<dbReference type="RefSeq" id="WP_093519714.1">
    <property type="nucleotide sequence ID" value="NZ_FOIJ01000005.1"/>
</dbReference>
<keyword evidence="2" id="KW-1185">Reference proteome</keyword>
<evidence type="ECO:0000313" key="2">
    <source>
        <dbReference type="Proteomes" id="UP000199181"/>
    </source>
</evidence>
<organism evidence="1 2">
    <name type="scientific">Stigmatella erecta</name>
    <dbReference type="NCBI Taxonomy" id="83460"/>
    <lineage>
        <taxon>Bacteria</taxon>
        <taxon>Pseudomonadati</taxon>
        <taxon>Myxococcota</taxon>
        <taxon>Myxococcia</taxon>
        <taxon>Myxococcales</taxon>
        <taxon>Cystobacterineae</taxon>
        <taxon>Archangiaceae</taxon>
        <taxon>Stigmatella</taxon>
    </lineage>
</organism>